<dbReference type="AlphaFoldDB" id="A0A168LQZ6"/>
<dbReference type="OMA" id="NDYSEQC"/>
<dbReference type="PANTHER" id="PTHR13511:SF0">
    <property type="entry name" value="KXDL MOTIF-CONTAINING PROTEIN 1"/>
    <property type="match status" value="1"/>
</dbReference>
<dbReference type="EMBL" id="LT551723">
    <property type="protein sequence ID" value="SAL97316.1"/>
    <property type="molecule type" value="Genomic_DNA"/>
</dbReference>
<dbReference type="STRING" id="4829.A0A168LQZ6"/>
<dbReference type="Pfam" id="PF10241">
    <property type="entry name" value="KxDL"/>
    <property type="match status" value="1"/>
</dbReference>
<evidence type="ECO:0000313" key="4">
    <source>
        <dbReference type="Proteomes" id="UP000078561"/>
    </source>
</evidence>
<reference evidence="3" key="1">
    <citation type="submission" date="2016-04" db="EMBL/GenBank/DDBJ databases">
        <authorList>
            <person name="Evans L.H."/>
            <person name="Alamgir A."/>
            <person name="Owens N."/>
            <person name="Weber N.D."/>
            <person name="Virtaneva K."/>
            <person name="Barbian K."/>
            <person name="Babar A."/>
            <person name="Rosenke K."/>
        </authorList>
    </citation>
    <scope>NUCLEOTIDE SEQUENCE [LARGE SCALE GENOMIC DNA]</scope>
    <source>
        <strain evidence="3">CBS 101.48</strain>
    </source>
</reference>
<dbReference type="InterPro" id="IPR019371">
    <property type="entry name" value="KxDL_dom"/>
</dbReference>
<accession>A0A168LQZ6</accession>
<evidence type="ECO:0000313" key="3">
    <source>
        <dbReference type="EMBL" id="SAL97316.1"/>
    </source>
</evidence>
<feature type="domain" description="KxDL" evidence="2">
    <location>
        <begin position="19"/>
        <end position="95"/>
    </location>
</feature>
<proteinExistence type="inferred from homology"/>
<gene>
    <name evidence="3" type="primary">ABSGL_02803.1 scaffold 3929</name>
</gene>
<dbReference type="GO" id="GO:0099078">
    <property type="term" value="C:BORC complex"/>
    <property type="evidence" value="ECO:0007669"/>
    <property type="project" value="TreeGrafter"/>
</dbReference>
<dbReference type="OrthoDB" id="10258877at2759"/>
<dbReference type="Proteomes" id="UP000078561">
    <property type="component" value="Unassembled WGS sequence"/>
</dbReference>
<name>A0A168LQZ6_ABSGL</name>
<dbReference type="PANTHER" id="PTHR13511">
    <property type="entry name" value="KXDL MOTIF-CONTAINING PROTEIN 1"/>
    <property type="match status" value="1"/>
</dbReference>
<protein>
    <recommendedName>
        <fullName evidence="2">KxDL domain-containing protein</fullName>
    </recommendedName>
</protein>
<sequence length="111" mass="13014">MNLPQTIGHHLTELDQQEKDAATMIKTQDQCLDLYQTSQKNLIAFNNFSKARYDQVHGHFESHTKLLRQVKVNLDNVFIKLRKTKALLERKYPDEMKKALEKHPPIVVEDD</sequence>
<evidence type="ECO:0000256" key="1">
    <source>
        <dbReference type="ARBA" id="ARBA00005913"/>
    </source>
</evidence>
<keyword evidence="4" id="KW-1185">Reference proteome</keyword>
<comment type="similarity">
    <text evidence="1">Belongs to the KXD1 family.</text>
</comment>
<dbReference type="InterPro" id="IPR039843">
    <property type="entry name" value="KXD1-like"/>
</dbReference>
<evidence type="ECO:0000259" key="2">
    <source>
        <dbReference type="Pfam" id="PF10241"/>
    </source>
</evidence>
<dbReference type="GO" id="GO:0032418">
    <property type="term" value="P:lysosome localization"/>
    <property type="evidence" value="ECO:0007669"/>
    <property type="project" value="TreeGrafter"/>
</dbReference>
<dbReference type="InParanoid" id="A0A168LQZ6"/>
<organism evidence="3">
    <name type="scientific">Absidia glauca</name>
    <name type="common">Pin mould</name>
    <dbReference type="NCBI Taxonomy" id="4829"/>
    <lineage>
        <taxon>Eukaryota</taxon>
        <taxon>Fungi</taxon>
        <taxon>Fungi incertae sedis</taxon>
        <taxon>Mucoromycota</taxon>
        <taxon>Mucoromycotina</taxon>
        <taxon>Mucoromycetes</taxon>
        <taxon>Mucorales</taxon>
        <taxon>Cunninghamellaceae</taxon>
        <taxon>Absidia</taxon>
    </lineage>
</organism>